<dbReference type="EMBL" id="BRYB01000526">
    <property type="protein sequence ID" value="GMI31806.1"/>
    <property type="molecule type" value="Genomic_DNA"/>
</dbReference>
<gene>
    <name evidence="2" type="ORF">TeGR_g13711</name>
</gene>
<feature type="compositionally biased region" description="Gly residues" evidence="1">
    <location>
        <begin position="176"/>
        <end position="185"/>
    </location>
</feature>
<sequence length="315" mass="34070">KAKKVFAEFKGESFWLYLVDEYIGVPIDGGGGLYPIEITKQSGQLEKAMPYMKLGITAMKATNGLASVGRMFGAPIPKIPTGVIERASKEVSAMDQESTVAEFDVLQGALDAGDGEKKTLRGKGLKELHEFIMSKDEKGEFCGLVRICDKASGRVIWMSEESKEKLEAEEEDALSRGGGGGGGGELIALQEENRRLKEEQRIAAYSVSPSKLREEVQLASPLKLGDEPGTSEDGEGKKRVRRRQKKNQQAVEAGVGDGEANKDARLELADFRMEASANNLRVQDEFKKQNETLSDILTALSKLGGGGGEGDGRTP</sequence>
<dbReference type="Proteomes" id="UP001165060">
    <property type="component" value="Unassembled WGS sequence"/>
</dbReference>
<accession>A0ABQ6MT71</accession>
<keyword evidence="3" id="KW-1185">Reference proteome</keyword>
<protein>
    <submittedName>
        <fullName evidence="2">Uncharacterized protein</fullName>
    </submittedName>
</protein>
<feature type="region of interest" description="Disordered" evidence="1">
    <location>
        <begin position="163"/>
        <end position="186"/>
    </location>
</feature>
<evidence type="ECO:0000313" key="3">
    <source>
        <dbReference type="Proteomes" id="UP001165060"/>
    </source>
</evidence>
<feature type="region of interest" description="Disordered" evidence="1">
    <location>
        <begin position="210"/>
        <end position="262"/>
    </location>
</feature>
<proteinExistence type="predicted"/>
<feature type="non-terminal residue" evidence="2">
    <location>
        <position position="1"/>
    </location>
</feature>
<evidence type="ECO:0000313" key="2">
    <source>
        <dbReference type="EMBL" id="GMI31806.1"/>
    </source>
</evidence>
<organism evidence="2 3">
    <name type="scientific">Tetraparma gracilis</name>
    <dbReference type="NCBI Taxonomy" id="2962635"/>
    <lineage>
        <taxon>Eukaryota</taxon>
        <taxon>Sar</taxon>
        <taxon>Stramenopiles</taxon>
        <taxon>Ochrophyta</taxon>
        <taxon>Bolidophyceae</taxon>
        <taxon>Parmales</taxon>
        <taxon>Triparmaceae</taxon>
        <taxon>Tetraparma</taxon>
    </lineage>
</organism>
<evidence type="ECO:0000256" key="1">
    <source>
        <dbReference type="SAM" id="MobiDB-lite"/>
    </source>
</evidence>
<comment type="caution">
    <text evidence="2">The sequence shown here is derived from an EMBL/GenBank/DDBJ whole genome shotgun (WGS) entry which is preliminary data.</text>
</comment>
<reference evidence="2 3" key="1">
    <citation type="journal article" date="2023" name="Commun. Biol.">
        <title>Genome analysis of Parmales, the sister group of diatoms, reveals the evolutionary specialization of diatoms from phago-mixotrophs to photoautotrophs.</title>
        <authorList>
            <person name="Ban H."/>
            <person name="Sato S."/>
            <person name="Yoshikawa S."/>
            <person name="Yamada K."/>
            <person name="Nakamura Y."/>
            <person name="Ichinomiya M."/>
            <person name="Sato N."/>
            <person name="Blanc-Mathieu R."/>
            <person name="Endo H."/>
            <person name="Kuwata A."/>
            <person name="Ogata H."/>
        </authorList>
    </citation>
    <scope>NUCLEOTIDE SEQUENCE [LARGE SCALE GENOMIC DNA]</scope>
</reference>
<name>A0ABQ6MT71_9STRA</name>